<keyword evidence="3" id="KW-1185">Reference proteome</keyword>
<reference evidence="2 3" key="1">
    <citation type="submission" date="2023-10" db="EMBL/GenBank/DDBJ databases">
        <title>Draft genome sequence of Xylaria bambusicola isolate GMP-LS, the root and basal stem rot pathogen of sugarcane in Indonesia.</title>
        <authorList>
            <person name="Selvaraj P."/>
            <person name="Muralishankar V."/>
            <person name="Muruganantham S."/>
            <person name="Sp S."/>
            <person name="Haryani S."/>
            <person name="Lau K.J.X."/>
            <person name="Naqvi N.I."/>
        </authorList>
    </citation>
    <scope>NUCLEOTIDE SEQUENCE [LARGE SCALE GENOMIC DNA]</scope>
    <source>
        <strain evidence="2">GMP-LS</strain>
    </source>
</reference>
<keyword evidence="1" id="KW-0732">Signal</keyword>
<sequence length="106" mass="11126">MSSSDSSFSIWIISISRAYNASRGQHQHTLFLLLGLLLGGSSTTGSGTTSGGSTTSTTAGDGGKLGGTLSDQLRIFVSECFHVDFQFNGCSYLVDILALELRDEGL</sequence>
<evidence type="ECO:0000313" key="3">
    <source>
        <dbReference type="Proteomes" id="UP001305414"/>
    </source>
</evidence>
<proteinExistence type="predicted"/>
<dbReference type="EMBL" id="JAWHQM010000029">
    <property type="protein sequence ID" value="KAK5633065.1"/>
    <property type="molecule type" value="Genomic_DNA"/>
</dbReference>
<dbReference type="AlphaFoldDB" id="A0AAN7Z108"/>
<name>A0AAN7Z108_9PEZI</name>
<accession>A0AAN7Z108</accession>
<evidence type="ECO:0008006" key="4">
    <source>
        <dbReference type="Google" id="ProtNLM"/>
    </source>
</evidence>
<feature type="chain" id="PRO_5042919625" description="Secreted protein" evidence="1">
    <location>
        <begin position="44"/>
        <end position="106"/>
    </location>
</feature>
<protein>
    <recommendedName>
        <fullName evidence="4">Secreted protein</fullName>
    </recommendedName>
</protein>
<organism evidence="2 3">
    <name type="scientific">Xylaria bambusicola</name>
    <dbReference type="NCBI Taxonomy" id="326684"/>
    <lineage>
        <taxon>Eukaryota</taxon>
        <taxon>Fungi</taxon>
        <taxon>Dikarya</taxon>
        <taxon>Ascomycota</taxon>
        <taxon>Pezizomycotina</taxon>
        <taxon>Sordariomycetes</taxon>
        <taxon>Xylariomycetidae</taxon>
        <taxon>Xylariales</taxon>
        <taxon>Xylariaceae</taxon>
        <taxon>Xylaria</taxon>
    </lineage>
</organism>
<dbReference type="Proteomes" id="UP001305414">
    <property type="component" value="Unassembled WGS sequence"/>
</dbReference>
<evidence type="ECO:0000256" key="1">
    <source>
        <dbReference type="SAM" id="SignalP"/>
    </source>
</evidence>
<feature type="signal peptide" evidence="1">
    <location>
        <begin position="1"/>
        <end position="43"/>
    </location>
</feature>
<evidence type="ECO:0000313" key="2">
    <source>
        <dbReference type="EMBL" id="KAK5633065.1"/>
    </source>
</evidence>
<gene>
    <name evidence="2" type="ORF">RRF57_008779</name>
</gene>
<comment type="caution">
    <text evidence="2">The sequence shown here is derived from an EMBL/GenBank/DDBJ whole genome shotgun (WGS) entry which is preliminary data.</text>
</comment>